<dbReference type="CDD" id="cd10150">
    <property type="entry name" value="CobN_like"/>
    <property type="match status" value="1"/>
</dbReference>
<dbReference type="PANTHER" id="PTHR44119:SF4">
    <property type="entry name" value="AEROBIC COBALTOCHELATASE SUBUNIT COBN"/>
    <property type="match status" value="1"/>
</dbReference>
<keyword evidence="2" id="KW-0732">Signal</keyword>
<organism evidence="4 5">
    <name type="scientific">Paenacidovorax caeni</name>
    <dbReference type="NCBI Taxonomy" id="343013"/>
    <lineage>
        <taxon>Bacteria</taxon>
        <taxon>Pseudomonadati</taxon>
        <taxon>Pseudomonadota</taxon>
        <taxon>Betaproteobacteria</taxon>
        <taxon>Burkholderiales</taxon>
        <taxon>Comamonadaceae</taxon>
        <taxon>Paenacidovorax</taxon>
    </lineage>
</organism>
<feature type="region of interest" description="Disordered" evidence="1">
    <location>
        <begin position="1258"/>
        <end position="1324"/>
    </location>
</feature>
<evidence type="ECO:0000256" key="1">
    <source>
        <dbReference type="SAM" id="MobiDB-lite"/>
    </source>
</evidence>
<dbReference type="NCBIfam" id="NF004644">
    <property type="entry name" value="PRK05989.2-2"/>
    <property type="match status" value="1"/>
</dbReference>
<dbReference type="PANTHER" id="PTHR44119">
    <property type="entry name" value="MAGNESIUM-CHELATASE SUBUNIT CHLH, CHLOROPLASTIC"/>
    <property type="match status" value="1"/>
</dbReference>
<reference evidence="4 5" key="1">
    <citation type="submission" date="2016-10" db="EMBL/GenBank/DDBJ databases">
        <authorList>
            <person name="de Groot N.N."/>
        </authorList>
    </citation>
    <scope>NUCLEOTIDE SEQUENCE [LARGE SCALE GENOMIC DNA]</scope>
    <source>
        <strain evidence="4 5">R-24608</strain>
    </source>
</reference>
<dbReference type="Proteomes" id="UP000183656">
    <property type="component" value="Unassembled WGS sequence"/>
</dbReference>
<dbReference type="InterPro" id="IPR003672">
    <property type="entry name" value="CobN/Mg_chltase"/>
</dbReference>
<feature type="chain" id="PRO_5010381669" evidence="2">
    <location>
        <begin position="21"/>
        <end position="1357"/>
    </location>
</feature>
<proteinExistence type="predicted"/>
<feature type="signal peptide" evidence="2">
    <location>
        <begin position="1"/>
        <end position="20"/>
    </location>
</feature>
<evidence type="ECO:0000313" key="4">
    <source>
        <dbReference type="EMBL" id="SFU93890.1"/>
    </source>
</evidence>
<gene>
    <name evidence="4" type="ORF">SAMN04489707_10415</name>
</gene>
<feature type="domain" description="CobN/magnesium chelatase" evidence="3">
    <location>
        <begin position="130"/>
        <end position="1223"/>
    </location>
</feature>
<evidence type="ECO:0000256" key="2">
    <source>
        <dbReference type="SAM" id="SignalP"/>
    </source>
</evidence>
<dbReference type="Pfam" id="PF02514">
    <property type="entry name" value="CobN-Mg_chel"/>
    <property type="match status" value="1"/>
</dbReference>
<name>A0A1I7K919_9BURK</name>
<dbReference type="STRING" id="343013.SAMN04489707_10415"/>
<dbReference type="EMBL" id="FPBX01000041">
    <property type="protein sequence ID" value="SFU93890.1"/>
    <property type="molecule type" value="Genomic_DNA"/>
</dbReference>
<keyword evidence="5" id="KW-1185">Reference proteome</keyword>
<feature type="compositionally biased region" description="Pro residues" evidence="1">
    <location>
        <begin position="1312"/>
        <end position="1323"/>
    </location>
</feature>
<dbReference type="OrthoDB" id="9757976at2"/>
<feature type="compositionally biased region" description="Low complexity" evidence="1">
    <location>
        <begin position="1265"/>
        <end position="1281"/>
    </location>
</feature>
<evidence type="ECO:0000313" key="5">
    <source>
        <dbReference type="Proteomes" id="UP000183656"/>
    </source>
</evidence>
<sequence>MLKKLLHFLLLALCCGTALAQQPPAQPALSLLFIATGNVPAGKFRQLAEIARPHGLTVQVRYLHQLPRNADAGLWRGYDAVFIDSYLQDAVREHLSGALPGLQVPHAWLYDQQPAWGGGLPESVGRRLVAYYTNGGRQNFEGFFALLAAQLRGQPVPALPAPIVFPKAAVYHPGAPGLVFAKAQDFLRWKGVPTGAAPGQRPPVIGIALHQQYIASMQTAFIDDLIARIEAGGAVALPFYTPMMDPSSFTRLLQPAGNGAPLADVLITTQIMLNGEDRRREFSALGIPVLQAMPYRRGGEADWAADPHGVALMDVPFYLAQPEYAGVIDIQVAAATRKSDDQVVPIAAQAQAVVAKALRLAQLQRKPNADKRVAVMFWNYPAGEKNLSASFLNVPRSLRSTLAGLQAEGYTTEVPDETMLTGLLQRLLAPNYREGLLQPLLQDGLAARLPVARYRAWLNQLPAETQAALRAAGGEPEQSPMVLRQGGEAFFVIPRLQLGQVTLLPQPGRGQPGQDKEKAIYHSTTALPPHHYLAAYLWLREQQQADALVHFGTHGTQEWLPGKERGLSVHDAPLLALGDLPVAYPYIADNIGEATQAKRRGRAVIVSHQTPPFAPGGLHAALTRMHDLLHQWQAQDEGAVKERLAADLLAAARAERVIADMGWTEARAQANFAAFVQELHTHLHELAQTAQPQGLHTLGQAPEELHRLATVLLMLGPPFWEAAVRQAGVPAQDLDEALVGPWDQLAQTAPYQLLQRHVIGNAPLDGLPPALRDALVQARQYHEHLGAQGEMRGLLAVLAGRHIDTSYGGDPIKNPDAYPTGRNLYGFDPSRVPTKQAWEAGKQAADNLLAEHRRQHGRQPAKLTFSLWSVETMRHQGLLEAQALWLLGVEPVWDEGGRVTGVQLVPRETLGRPRVDVVLSATGLYRDHFPNVMKQLAQAVLLAARANEADNPVAANARRIAQQLIARGADAQAAEQAGATRIFSSESGRYGTGLDDATLATDTWKGKAEGDRKLAQLYLSKMQFAYGPDEKQWGSAGVAGVKGGADGGAGVNLYAEHLRGTEGAVLSRSSNLYGMLTTDDPFQYLGGISLAVRHLDGKAPELYISNLRGSGAGRVEGAAQFLSKELATRQFHPGYIQGLMKEGYAGTLQVLDATNNFWGWTATAREIVRDDQWQEMADVYVRDKHQLGLRQWFEQNNPHALAQTMERMLEAARQGYWQTDAATLRELKERWRDLARRFDVRTDNAAFAALVGAKAQPGTGYGLDAPAAARPTATAPPAADNAPPPEPAAAAAQPEPEPAPPPPVSGLLMQPVTPPDDTPPPGTPLRDLAFGLLLAALTLGGAWRQRAAAHRFILQGA</sequence>
<evidence type="ECO:0000259" key="3">
    <source>
        <dbReference type="Pfam" id="PF02514"/>
    </source>
</evidence>
<accession>A0A1I7K919</accession>
<feature type="compositionally biased region" description="Pro residues" evidence="1">
    <location>
        <begin position="1295"/>
        <end position="1304"/>
    </location>
</feature>
<protein>
    <submittedName>
        <fullName evidence="4">Cobaltochelatase CobN</fullName>
    </submittedName>
</protein>
<dbReference type="RefSeq" id="WP_054257609.1">
    <property type="nucleotide sequence ID" value="NZ_CYIG01000046.1"/>
</dbReference>